<protein>
    <submittedName>
        <fullName evidence="2">Uncharacterized protein</fullName>
    </submittedName>
</protein>
<dbReference type="OrthoDB" id="3692269at2759"/>
<gene>
    <name evidence="2" type="ORF">ALTATR162_LOCUS2998</name>
</gene>
<dbReference type="GeneID" id="67014504"/>
<dbReference type="AlphaFoldDB" id="A0A8J2N3I9"/>
<feature type="compositionally biased region" description="Polar residues" evidence="1">
    <location>
        <begin position="1"/>
        <end position="61"/>
    </location>
</feature>
<evidence type="ECO:0000313" key="3">
    <source>
        <dbReference type="Proteomes" id="UP000676310"/>
    </source>
</evidence>
<dbReference type="Proteomes" id="UP000676310">
    <property type="component" value="Unassembled WGS sequence"/>
</dbReference>
<feature type="compositionally biased region" description="Polar residues" evidence="1">
    <location>
        <begin position="85"/>
        <end position="96"/>
    </location>
</feature>
<feature type="region of interest" description="Disordered" evidence="1">
    <location>
        <begin position="1"/>
        <end position="150"/>
    </location>
</feature>
<proteinExistence type="predicted"/>
<name>A0A8J2N3I9_9PLEO</name>
<feature type="compositionally biased region" description="Polar residues" evidence="1">
    <location>
        <begin position="133"/>
        <end position="143"/>
    </location>
</feature>
<organism evidence="2 3">
    <name type="scientific">Alternaria atra</name>
    <dbReference type="NCBI Taxonomy" id="119953"/>
    <lineage>
        <taxon>Eukaryota</taxon>
        <taxon>Fungi</taxon>
        <taxon>Dikarya</taxon>
        <taxon>Ascomycota</taxon>
        <taxon>Pezizomycotina</taxon>
        <taxon>Dothideomycetes</taxon>
        <taxon>Pleosporomycetidae</taxon>
        <taxon>Pleosporales</taxon>
        <taxon>Pleosporineae</taxon>
        <taxon>Pleosporaceae</taxon>
        <taxon>Alternaria</taxon>
        <taxon>Alternaria sect. Ulocladioides</taxon>
    </lineage>
</organism>
<evidence type="ECO:0000313" key="2">
    <source>
        <dbReference type="EMBL" id="CAG5153007.1"/>
    </source>
</evidence>
<keyword evidence="3" id="KW-1185">Reference proteome</keyword>
<evidence type="ECO:0000256" key="1">
    <source>
        <dbReference type="SAM" id="MobiDB-lite"/>
    </source>
</evidence>
<comment type="caution">
    <text evidence="2">The sequence shown here is derived from an EMBL/GenBank/DDBJ whole genome shotgun (WGS) entry which is preliminary data.</text>
</comment>
<sequence length="307" mass="34504">MSRTLANTSPPAQYGMSPTLSANSHMPTLPLSTTQTQSASLGQERQQINASNGSTHSQQSRMPPPNAARYQQSPTKQGHPHAQTKRQSSPIKQSCPQIAGRKRQATDATEGTRPADKRQNMTPHPSAAHATPIHQNASPSHQAGTYHRVNGMRNGASNVVASTTKDANRERHEQQAKLEAEHRLREHQARAAEEARIAEQYRIAHAAALQREKDDKRREELCKDPSANFRHILEVYKLMPLKKGELPNRYLTGLIANRQMPMDLDCDLALAITFAKDHWEHYGQWPKDITRFVGYERERRAKAKEQA</sequence>
<reference evidence="2" key="1">
    <citation type="submission" date="2021-05" db="EMBL/GenBank/DDBJ databases">
        <authorList>
            <person name="Stam R."/>
        </authorList>
    </citation>
    <scope>NUCLEOTIDE SEQUENCE</scope>
    <source>
        <strain evidence="2">CS162</strain>
    </source>
</reference>
<accession>A0A8J2N3I9</accession>
<dbReference type="EMBL" id="CAJRGZ010000016">
    <property type="protein sequence ID" value="CAG5153007.1"/>
    <property type="molecule type" value="Genomic_DNA"/>
</dbReference>
<dbReference type="RefSeq" id="XP_043166539.1">
    <property type="nucleotide sequence ID" value="XM_043310604.1"/>
</dbReference>